<gene>
    <name evidence="2" type="ORF">COCON_G00232530</name>
</gene>
<feature type="compositionally biased region" description="Low complexity" evidence="1">
    <location>
        <begin position="72"/>
        <end position="93"/>
    </location>
</feature>
<keyword evidence="3" id="KW-1185">Reference proteome</keyword>
<dbReference type="OrthoDB" id="9987373at2759"/>
<dbReference type="AlphaFoldDB" id="A0A9Q1HME9"/>
<dbReference type="EMBL" id="JAFJMO010000019">
    <property type="protein sequence ID" value="KAJ8250037.1"/>
    <property type="molecule type" value="Genomic_DNA"/>
</dbReference>
<sequence length="93" mass="10219">MDKLYYYRMTSAPSLCGGETLLNQTHVSLRNTMTVTLSSGSSITWRDLKVLWTCAYPLLHTSTAHTQPGLASNQLAPLNLPSNQLPLSNQLPS</sequence>
<feature type="non-terminal residue" evidence="2">
    <location>
        <position position="93"/>
    </location>
</feature>
<feature type="region of interest" description="Disordered" evidence="1">
    <location>
        <begin position="71"/>
        <end position="93"/>
    </location>
</feature>
<organism evidence="2 3">
    <name type="scientific">Conger conger</name>
    <name type="common">Conger eel</name>
    <name type="synonym">Muraena conger</name>
    <dbReference type="NCBI Taxonomy" id="82655"/>
    <lineage>
        <taxon>Eukaryota</taxon>
        <taxon>Metazoa</taxon>
        <taxon>Chordata</taxon>
        <taxon>Craniata</taxon>
        <taxon>Vertebrata</taxon>
        <taxon>Euteleostomi</taxon>
        <taxon>Actinopterygii</taxon>
        <taxon>Neopterygii</taxon>
        <taxon>Teleostei</taxon>
        <taxon>Anguilliformes</taxon>
        <taxon>Congridae</taxon>
        <taxon>Conger</taxon>
    </lineage>
</organism>
<dbReference type="Proteomes" id="UP001152803">
    <property type="component" value="Unassembled WGS sequence"/>
</dbReference>
<evidence type="ECO:0000313" key="3">
    <source>
        <dbReference type="Proteomes" id="UP001152803"/>
    </source>
</evidence>
<reference evidence="2" key="1">
    <citation type="journal article" date="2023" name="Science">
        <title>Genome structures resolve the early diversification of teleost fishes.</title>
        <authorList>
            <person name="Parey E."/>
            <person name="Louis A."/>
            <person name="Montfort J."/>
            <person name="Bouchez O."/>
            <person name="Roques C."/>
            <person name="Iampietro C."/>
            <person name="Lluch J."/>
            <person name="Castinel A."/>
            <person name="Donnadieu C."/>
            <person name="Desvignes T."/>
            <person name="Floi Bucao C."/>
            <person name="Jouanno E."/>
            <person name="Wen M."/>
            <person name="Mejri S."/>
            <person name="Dirks R."/>
            <person name="Jansen H."/>
            <person name="Henkel C."/>
            <person name="Chen W.J."/>
            <person name="Zahm M."/>
            <person name="Cabau C."/>
            <person name="Klopp C."/>
            <person name="Thompson A.W."/>
            <person name="Robinson-Rechavi M."/>
            <person name="Braasch I."/>
            <person name="Lecointre G."/>
            <person name="Bobe J."/>
            <person name="Postlethwait J.H."/>
            <person name="Berthelot C."/>
            <person name="Roest Crollius H."/>
            <person name="Guiguen Y."/>
        </authorList>
    </citation>
    <scope>NUCLEOTIDE SEQUENCE</scope>
    <source>
        <strain evidence="2">Concon-B</strain>
    </source>
</reference>
<comment type="caution">
    <text evidence="2">The sequence shown here is derived from an EMBL/GenBank/DDBJ whole genome shotgun (WGS) entry which is preliminary data.</text>
</comment>
<accession>A0A9Q1HME9</accession>
<evidence type="ECO:0000256" key="1">
    <source>
        <dbReference type="SAM" id="MobiDB-lite"/>
    </source>
</evidence>
<proteinExistence type="predicted"/>
<name>A0A9Q1HME9_CONCO</name>
<protein>
    <submittedName>
        <fullName evidence="2">Uncharacterized protein</fullName>
    </submittedName>
</protein>
<evidence type="ECO:0000313" key="2">
    <source>
        <dbReference type="EMBL" id="KAJ8250037.1"/>
    </source>
</evidence>